<keyword evidence="9" id="KW-1185">Reference proteome</keyword>
<accession>A0A849CFZ5</accession>
<sequence>MRIKQVAVVALTAAMTVVVGGCEDATGEQPGTPASSVGTPNEPTRSGQVDQPSEPSPDTTIATEQPTSHPAPSTSNPAPYGSGHGLCFDLNSQLAAEGLSQLAPVSTGEWTIVNASEDPISDGCDGTLSWMYAIAGGNHPYQHVLFFTGGTCLGTATAKPYGYTKVLGKSENTTQVQYRWLNPGDALANPTGGPSVVTFTLTGGRVQANGQFPPDN</sequence>
<feature type="signal peptide" evidence="7">
    <location>
        <begin position="1"/>
        <end position="20"/>
    </location>
</feature>
<dbReference type="InterPro" id="IPR025971">
    <property type="entry name" value="LppP/LprE"/>
</dbReference>
<proteinExistence type="predicted"/>
<evidence type="ECO:0000256" key="2">
    <source>
        <dbReference type="ARBA" id="ARBA00022729"/>
    </source>
</evidence>
<evidence type="ECO:0000256" key="1">
    <source>
        <dbReference type="ARBA" id="ARBA00022475"/>
    </source>
</evidence>
<feature type="region of interest" description="Disordered" evidence="6">
    <location>
        <begin position="24"/>
        <end position="82"/>
    </location>
</feature>
<gene>
    <name evidence="8" type="ORF">HLB23_38745</name>
</gene>
<keyword evidence="5 8" id="KW-0449">Lipoprotein</keyword>
<evidence type="ECO:0000256" key="4">
    <source>
        <dbReference type="ARBA" id="ARBA00023139"/>
    </source>
</evidence>
<evidence type="ECO:0000256" key="5">
    <source>
        <dbReference type="ARBA" id="ARBA00023288"/>
    </source>
</evidence>
<comment type="caution">
    <text evidence="8">The sequence shown here is derived from an EMBL/GenBank/DDBJ whole genome shotgun (WGS) entry which is preliminary data.</text>
</comment>
<dbReference type="PROSITE" id="PS51257">
    <property type="entry name" value="PROKAR_LIPOPROTEIN"/>
    <property type="match status" value="1"/>
</dbReference>
<organism evidence="8 9">
    <name type="scientific">Nocardia uniformis</name>
    <dbReference type="NCBI Taxonomy" id="53432"/>
    <lineage>
        <taxon>Bacteria</taxon>
        <taxon>Bacillati</taxon>
        <taxon>Actinomycetota</taxon>
        <taxon>Actinomycetes</taxon>
        <taxon>Mycobacteriales</taxon>
        <taxon>Nocardiaceae</taxon>
        <taxon>Nocardia</taxon>
    </lineage>
</organism>
<dbReference type="EMBL" id="JABELX010000026">
    <property type="protein sequence ID" value="NNH75725.1"/>
    <property type="molecule type" value="Genomic_DNA"/>
</dbReference>
<evidence type="ECO:0000256" key="3">
    <source>
        <dbReference type="ARBA" id="ARBA00023136"/>
    </source>
</evidence>
<dbReference type="AlphaFoldDB" id="A0A849CFZ5"/>
<feature type="compositionally biased region" description="Polar residues" evidence="6">
    <location>
        <begin position="32"/>
        <end position="77"/>
    </location>
</feature>
<reference evidence="8 9" key="1">
    <citation type="submission" date="2020-05" db="EMBL/GenBank/DDBJ databases">
        <title>MicrobeNet Type strains.</title>
        <authorList>
            <person name="Nicholson A.C."/>
        </authorList>
    </citation>
    <scope>NUCLEOTIDE SEQUENCE [LARGE SCALE GENOMIC DNA]</scope>
    <source>
        <strain evidence="8 9">JCM 3224</strain>
    </source>
</reference>
<dbReference type="Pfam" id="PF14041">
    <property type="entry name" value="Lipoprotein_21"/>
    <property type="match status" value="1"/>
</dbReference>
<name>A0A849CFZ5_9NOCA</name>
<evidence type="ECO:0000256" key="7">
    <source>
        <dbReference type="SAM" id="SignalP"/>
    </source>
</evidence>
<keyword evidence="2 7" id="KW-0732">Signal</keyword>
<evidence type="ECO:0000256" key="6">
    <source>
        <dbReference type="SAM" id="MobiDB-lite"/>
    </source>
</evidence>
<dbReference type="Proteomes" id="UP000586827">
    <property type="component" value="Unassembled WGS sequence"/>
</dbReference>
<dbReference type="RefSeq" id="WP_067529515.1">
    <property type="nucleotide sequence ID" value="NZ_JABELX010000026.1"/>
</dbReference>
<keyword evidence="4" id="KW-0564">Palmitate</keyword>
<evidence type="ECO:0000313" key="8">
    <source>
        <dbReference type="EMBL" id="NNH75725.1"/>
    </source>
</evidence>
<keyword evidence="1" id="KW-1003">Cell membrane</keyword>
<evidence type="ECO:0000313" key="9">
    <source>
        <dbReference type="Proteomes" id="UP000586827"/>
    </source>
</evidence>
<keyword evidence="3" id="KW-0472">Membrane</keyword>
<feature type="chain" id="PRO_5039327800" evidence="7">
    <location>
        <begin position="21"/>
        <end position="216"/>
    </location>
</feature>
<protein>
    <submittedName>
        <fullName evidence="8">LppP/LprE family lipoprotein</fullName>
    </submittedName>
</protein>